<evidence type="ECO:0000313" key="1">
    <source>
        <dbReference type="EMBL" id="PWW02445.1"/>
    </source>
</evidence>
<dbReference type="RefSeq" id="WP_245946674.1">
    <property type="nucleotide sequence ID" value="NZ_CP054613.1"/>
</dbReference>
<keyword evidence="2" id="KW-1185">Reference proteome</keyword>
<protein>
    <submittedName>
        <fullName evidence="1">Uncharacterized protein</fullName>
    </submittedName>
</protein>
<organism evidence="1 2">
    <name type="scientific">Paenibacillus cellulosilyticus</name>
    <dbReference type="NCBI Taxonomy" id="375489"/>
    <lineage>
        <taxon>Bacteria</taxon>
        <taxon>Bacillati</taxon>
        <taxon>Bacillota</taxon>
        <taxon>Bacilli</taxon>
        <taxon>Bacillales</taxon>
        <taxon>Paenibacillaceae</taxon>
        <taxon>Paenibacillus</taxon>
    </lineage>
</organism>
<dbReference type="Proteomes" id="UP000246635">
    <property type="component" value="Unassembled WGS sequence"/>
</dbReference>
<proteinExistence type="predicted"/>
<dbReference type="AlphaFoldDB" id="A0A2V2Z1T0"/>
<name>A0A2V2Z1T0_9BACL</name>
<comment type="caution">
    <text evidence="1">The sequence shown here is derived from an EMBL/GenBank/DDBJ whole genome shotgun (WGS) entry which is preliminary data.</text>
</comment>
<reference evidence="1 2" key="1">
    <citation type="submission" date="2018-05" db="EMBL/GenBank/DDBJ databases">
        <title>Genomic Encyclopedia of Type Strains, Phase III (KMG-III): the genomes of soil and plant-associated and newly described type strains.</title>
        <authorList>
            <person name="Whitman W."/>
        </authorList>
    </citation>
    <scope>NUCLEOTIDE SEQUENCE [LARGE SCALE GENOMIC DNA]</scope>
    <source>
        <strain evidence="1 2">CECT 5696</strain>
    </source>
</reference>
<evidence type="ECO:0000313" key="2">
    <source>
        <dbReference type="Proteomes" id="UP000246635"/>
    </source>
</evidence>
<accession>A0A2V2Z1T0</accession>
<dbReference type="EMBL" id="QGTQ01000009">
    <property type="protein sequence ID" value="PWW02445.1"/>
    <property type="molecule type" value="Genomic_DNA"/>
</dbReference>
<sequence length="79" mass="8724">MPVLGEWYALPLIRKAGSLNIGDDIFNHIFHPSSIRLLKHCDAVLRIGGPSQGADEMVRVAQGMGKIVYSKLKDIPRIV</sequence>
<gene>
    <name evidence="1" type="ORF">DFQ01_10970</name>
</gene>